<keyword evidence="1 2" id="KW-0597">Phosphoprotein</keyword>
<dbReference type="InterPro" id="IPR050595">
    <property type="entry name" value="Bact_response_regulator"/>
</dbReference>
<dbReference type="InterPro" id="IPR011006">
    <property type="entry name" value="CheY-like_superfamily"/>
</dbReference>
<dbReference type="CDD" id="cd17574">
    <property type="entry name" value="REC_OmpR"/>
    <property type="match status" value="1"/>
</dbReference>
<proteinExistence type="predicted"/>
<dbReference type="InterPro" id="IPR001789">
    <property type="entry name" value="Sig_transdc_resp-reg_receiver"/>
</dbReference>
<gene>
    <name evidence="4" type="ORF">GA0116948_11598</name>
</gene>
<evidence type="ECO:0000313" key="4">
    <source>
        <dbReference type="EMBL" id="SCC57278.1"/>
    </source>
</evidence>
<evidence type="ECO:0000259" key="3">
    <source>
        <dbReference type="PROSITE" id="PS50110"/>
    </source>
</evidence>
<dbReference type="PANTHER" id="PTHR44591">
    <property type="entry name" value="STRESS RESPONSE REGULATOR PROTEIN 1"/>
    <property type="match status" value="1"/>
</dbReference>
<dbReference type="OrthoDB" id="9789181at2"/>
<dbReference type="GO" id="GO:0000160">
    <property type="term" value="P:phosphorelay signal transduction system"/>
    <property type="evidence" value="ECO:0007669"/>
    <property type="project" value="InterPro"/>
</dbReference>
<organism evidence="4 5">
    <name type="scientific">Chitinophaga costaii</name>
    <dbReference type="NCBI Taxonomy" id="1335309"/>
    <lineage>
        <taxon>Bacteria</taxon>
        <taxon>Pseudomonadati</taxon>
        <taxon>Bacteroidota</taxon>
        <taxon>Chitinophagia</taxon>
        <taxon>Chitinophagales</taxon>
        <taxon>Chitinophagaceae</taxon>
        <taxon>Chitinophaga</taxon>
    </lineage>
</organism>
<dbReference type="EMBL" id="FMAR01000015">
    <property type="protein sequence ID" value="SCC57278.1"/>
    <property type="molecule type" value="Genomic_DNA"/>
</dbReference>
<dbReference type="PROSITE" id="PS50110">
    <property type="entry name" value="RESPONSE_REGULATORY"/>
    <property type="match status" value="1"/>
</dbReference>
<name>A0A1C4FMT7_9BACT</name>
<dbReference type="Pfam" id="PF00072">
    <property type="entry name" value="Response_reg"/>
    <property type="match status" value="1"/>
</dbReference>
<dbReference type="AlphaFoldDB" id="A0A1C4FMT7"/>
<sequence length="121" mass="13571">MASILVIEDDYLMQKVAESILRREGYQVTVAKDGKDAYSHLHKDANYDLVVTDILMPFANGYEIVSHIKQNKLPMPVIIVSSVNDEAAIKKGLDLGADDYLTKPIVASELLKRVKRLLNEQ</sequence>
<keyword evidence="5" id="KW-1185">Reference proteome</keyword>
<feature type="modified residue" description="4-aspartylphosphate" evidence="2">
    <location>
        <position position="53"/>
    </location>
</feature>
<protein>
    <submittedName>
        <fullName evidence="4">Response regulator receiver domain-containing protein</fullName>
    </submittedName>
</protein>
<evidence type="ECO:0000313" key="5">
    <source>
        <dbReference type="Proteomes" id="UP000242818"/>
    </source>
</evidence>
<dbReference type="STRING" id="1335309.GA0116948_11598"/>
<dbReference type="Proteomes" id="UP000242818">
    <property type="component" value="Unassembled WGS sequence"/>
</dbReference>
<dbReference type="Gene3D" id="3.40.50.2300">
    <property type="match status" value="1"/>
</dbReference>
<evidence type="ECO:0000256" key="2">
    <source>
        <dbReference type="PROSITE-ProRule" id="PRU00169"/>
    </source>
</evidence>
<dbReference type="RefSeq" id="WP_089714632.1">
    <property type="nucleotide sequence ID" value="NZ_FMAR01000015.1"/>
</dbReference>
<accession>A0A1C4FMT7</accession>
<reference evidence="4" key="1">
    <citation type="submission" date="2016-08" db="EMBL/GenBank/DDBJ databases">
        <authorList>
            <person name="Seilhamer J.J."/>
        </authorList>
    </citation>
    <scope>NUCLEOTIDE SEQUENCE [LARGE SCALE GENOMIC DNA]</scope>
    <source>
        <strain evidence="4">A37T2</strain>
    </source>
</reference>
<dbReference type="SUPFAM" id="SSF52172">
    <property type="entry name" value="CheY-like"/>
    <property type="match status" value="1"/>
</dbReference>
<feature type="domain" description="Response regulatory" evidence="3">
    <location>
        <begin position="3"/>
        <end position="118"/>
    </location>
</feature>
<dbReference type="SMART" id="SM00448">
    <property type="entry name" value="REC"/>
    <property type="match status" value="1"/>
</dbReference>
<evidence type="ECO:0000256" key="1">
    <source>
        <dbReference type="ARBA" id="ARBA00022553"/>
    </source>
</evidence>
<dbReference type="PANTHER" id="PTHR44591:SF3">
    <property type="entry name" value="RESPONSE REGULATORY DOMAIN-CONTAINING PROTEIN"/>
    <property type="match status" value="1"/>
</dbReference>